<reference evidence="3 4" key="1">
    <citation type="submission" date="2019-08" db="EMBL/GenBank/DDBJ databases">
        <title>Deep-cultivation of Planctomycetes and their phenomic and genomic characterization uncovers novel biology.</title>
        <authorList>
            <person name="Wiegand S."/>
            <person name="Jogler M."/>
            <person name="Boedeker C."/>
            <person name="Pinto D."/>
            <person name="Vollmers J."/>
            <person name="Rivas-Marin E."/>
            <person name="Kohn T."/>
            <person name="Peeters S.H."/>
            <person name="Heuer A."/>
            <person name="Rast P."/>
            <person name="Oberbeckmann S."/>
            <person name="Bunk B."/>
            <person name="Jeske O."/>
            <person name="Meyerdierks A."/>
            <person name="Storesund J.E."/>
            <person name="Kallscheuer N."/>
            <person name="Luecker S."/>
            <person name="Lage O.M."/>
            <person name="Pohl T."/>
            <person name="Merkel B.J."/>
            <person name="Hornburger P."/>
            <person name="Mueller R.-W."/>
            <person name="Bruemmer F."/>
            <person name="Labrenz M."/>
            <person name="Spormann A.M."/>
            <person name="Op Den Camp H."/>
            <person name="Overmann J."/>
            <person name="Amann R."/>
            <person name="Jetten M.S.M."/>
            <person name="Mascher T."/>
            <person name="Medema M.H."/>
            <person name="Devos D.P."/>
            <person name="Kaster A.-K."/>
            <person name="Ovreas L."/>
            <person name="Rohde M."/>
            <person name="Galperin M.Y."/>
            <person name="Jogler C."/>
        </authorList>
    </citation>
    <scope>NUCLEOTIDE SEQUENCE [LARGE SCALE GENOMIC DNA]</scope>
    <source>
        <strain evidence="3 4">LF1</strain>
    </source>
</reference>
<dbReference type="SUPFAM" id="SSF52172">
    <property type="entry name" value="CheY-like"/>
    <property type="match status" value="1"/>
</dbReference>
<evidence type="ECO:0000259" key="2">
    <source>
        <dbReference type="PROSITE" id="PS50110"/>
    </source>
</evidence>
<dbReference type="GO" id="GO:0000160">
    <property type="term" value="P:phosphorelay signal transduction system"/>
    <property type="evidence" value="ECO:0007669"/>
    <property type="project" value="InterPro"/>
</dbReference>
<keyword evidence="4" id="KW-1185">Reference proteome</keyword>
<evidence type="ECO:0000313" key="4">
    <source>
        <dbReference type="Proteomes" id="UP000322699"/>
    </source>
</evidence>
<dbReference type="AlphaFoldDB" id="A0A5B1CQ54"/>
<dbReference type="InterPro" id="IPR011006">
    <property type="entry name" value="CheY-like_superfamily"/>
</dbReference>
<name>A0A5B1CQ54_9BACT</name>
<evidence type="ECO:0000256" key="1">
    <source>
        <dbReference type="PROSITE-ProRule" id="PRU00169"/>
    </source>
</evidence>
<dbReference type="PROSITE" id="PS50110">
    <property type="entry name" value="RESPONSE_REGULATORY"/>
    <property type="match status" value="1"/>
</dbReference>
<protein>
    <submittedName>
        <fullName evidence="3">Response regulator rcp1</fullName>
    </submittedName>
</protein>
<dbReference type="Pfam" id="PF00072">
    <property type="entry name" value="Response_reg"/>
    <property type="match status" value="1"/>
</dbReference>
<feature type="domain" description="Response regulatory" evidence="2">
    <location>
        <begin position="40"/>
        <end position="165"/>
    </location>
</feature>
<dbReference type="CDD" id="cd17557">
    <property type="entry name" value="REC_Rcp-like"/>
    <property type="match status" value="1"/>
</dbReference>
<dbReference type="PANTHER" id="PTHR44520">
    <property type="entry name" value="RESPONSE REGULATOR RCP1-RELATED"/>
    <property type="match status" value="1"/>
</dbReference>
<gene>
    <name evidence="3" type="primary">rcp1_4</name>
    <name evidence="3" type="ORF">LF1_46660</name>
</gene>
<dbReference type="InterPro" id="IPR052893">
    <property type="entry name" value="TCS_response_regulator"/>
</dbReference>
<dbReference type="EMBL" id="VRLW01000001">
    <property type="protein sequence ID" value="KAA1262105.1"/>
    <property type="molecule type" value="Genomic_DNA"/>
</dbReference>
<proteinExistence type="predicted"/>
<organism evidence="3 4">
    <name type="scientific">Rubripirellula obstinata</name>
    <dbReference type="NCBI Taxonomy" id="406547"/>
    <lineage>
        <taxon>Bacteria</taxon>
        <taxon>Pseudomonadati</taxon>
        <taxon>Planctomycetota</taxon>
        <taxon>Planctomycetia</taxon>
        <taxon>Pirellulales</taxon>
        <taxon>Pirellulaceae</taxon>
        <taxon>Rubripirellula</taxon>
    </lineage>
</organism>
<comment type="caution">
    <text evidence="3">The sequence shown here is derived from an EMBL/GenBank/DDBJ whole genome shotgun (WGS) entry which is preliminary data.</text>
</comment>
<keyword evidence="1" id="KW-0597">Phosphoprotein</keyword>
<dbReference type="PANTHER" id="PTHR44520:SF2">
    <property type="entry name" value="RESPONSE REGULATOR RCP1"/>
    <property type="match status" value="1"/>
</dbReference>
<dbReference type="InterPro" id="IPR001789">
    <property type="entry name" value="Sig_transdc_resp-reg_receiver"/>
</dbReference>
<sequence length="177" mass="19842">MIYLWTIPRWPGGFLFRSFFSIKFSKQGSALATIEAKPIDILLVEDSDADAHLTERALLKGKIDNKLHRATDGVEAMAFLRGEAPFADAPRPDLILLDLNMPRMDGKAVLREIGADPSLRLIPVVVLTTSNHDNDILETYGLNSNAYIVKPVDVSQFFEVIQKTHDFWLRVVKLPPA</sequence>
<accession>A0A5B1CQ54</accession>
<dbReference type="SMART" id="SM00448">
    <property type="entry name" value="REC"/>
    <property type="match status" value="1"/>
</dbReference>
<evidence type="ECO:0000313" key="3">
    <source>
        <dbReference type="EMBL" id="KAA1262105.1"/>
    </source>
</evidence>
<feature type="modified residue" description="4-aspartylphosphate" evidence="1">
    <location>
        <position position="98"/>
    </location>
</feature>
<dbReference type="Proteomes" id="UP000322699">
    <property type="component" value="Unassembled WGS sequence"/>
</dbReference>
<dbReference type="Gene3D" id="3.40.50.2300">
    <property type="match status" value="1"/>
</dbReference>